<dbReference type="InterPro" id="IPR002051">
    <property type="entry name" value="Haem_Oase"/>
</dbReference>
<reference evidence="6 7" key="1">
    <citation type="submission" date="2016-07" db="EMBL/GenBank/DDBJ databases">
        <title>Pervasive Adenine N6-methylation of Active Genes in Fungi.</title>
        <authorList>
            <consortium name="DOE Joint Genome Institute"/>
            <person name="Mondo S.J."/>
            <person name="Dannebaum R.O."/>
            <person name="Kuo R.C."/>
            <person name="Labutti K."/>
            <person name="Haridas S."/>
            <person name="Kuo A."/>
            <person name="Salamov A."/>
            <person name="Ahrendt S.R."/>
            <person name="Lipzen A."/>
            <person name="Sullivan W."/>
            <person name="Andreopoulos W.B."/>
            <person name="Clum A."/>
            <person name="Lindquist E."/>
            <person name="Daum C."/>
            <person name="Ramamoorthy G.K."/>
            <person name="Gryganskyi A."/>
            <person name="Culley D."/>
            <person name="Magnuson J.K."/>
            <person name="James T.Y."/>
            <person name="O'Malley M.A."/>
            <person name="Stajich J.E."/>
            <person name="Spatafora J.W."/>
            <person name="Visel A."/>
            <person name="Grigoriev I.V."/>
        </authorList>
    </citation>
    <scope>NUCLEOTIDE SEQUENCE [LARGE SCALE GENOMIC DNA]</scope>
    <source>
        <strain evidence="6 7">CBS 129021</strain>
    </source>
</reference>
<dbReference type="GO" id="GO:0006788">
    <property type="term" value="P:heme oxidation"/>
    <property type="evidence" value="ECO:0007669"/>
    <property type="project" value="InterPro"/>
</dbReference>
<keyword evidence="3" id="KW-0408">Iron</keyword>
<keyword evidence="5" id="KW-0812">Transmembrane</keyword>
<dbReference type="InterPro" id="IPR016084">
    <property type="entry name" value="Haem_Oase-like_multi-hlx"/>
</dbReference>
<name>A0A1Y2EK18_9PEZI</name>
<evidence type="ECO:0000256" key="2">
    <source>
        <dbReference type="ARBA" id="ARBA00022723"/>
    </source>
</evidence>
<keyword evidence="5" id="KW-0472">Membrane</keyword>
<dbReference type="GO" id="GO:0004392">
    <property type="term" value="F:heme oxygenase (decyclizing) activity"/>
    <property type="evidence" value="ECO:0007669"/>
    <property type="project" value="InterPro"/>
</dbReference>
<dbReference type="GO" id="GO:0046872">
    <property type="term" value="F:metal ion binding"/>
    <property type="evidence" value="ECO:0007669"/>
    <property type="project" value="UniProtKB-KW"/>
</dbReference>
<evidence type="ECO:0000313" key="7">
    <source>
        <dbReference type="Proteomes" id="UP000193689"/>
    </source>
</evidence>
<evidence type="ECO:0000256" key="1">
    <source>
        <dbReference type="ARBA" id="ARBA00022617"/>
    </source>
</evidence>
<feature type="region of interest" description="Disordered" evidence="4">
    <location>
        <begin position="395"/>
        <end position="414"/>
    </location>
</feature>
<dbReference type="OrthoDB" id="652091at2759"/>
<comment type="caution">
    <text evidence="6">The sequence shown here is derived from an EMBL/GenBank/DDBJ whole genome shotgun (WGS) entry which is preliminary data.</text>
</comment>
<dbReference type="PANTHER" id="PTHR10720">
    <property type="entry name" value="HEME OXYGENASE"/>
    <property type="match status" value="1"/>
</dbReference>
<dbReference type="CDD" id="cd19165">
    <property type="entry name" value="HemeO"/>
    <property type="match status" value="1"/>
</dbReference>
<keyword evidence="7" id="KW-1185">Reference proteome</keyword>
<evidence type="ECO:0000313" key="6">
    <source>
        <dbReference type="EMBL" id="ORY71857.1"/>
    </source>
</evidence>
<feature type="transmembrane region" description="Helical" evidence="5">
    <location>
        <begin position="179"/>
        <end position="198"/>
    </location>
</feature>
<organism evidence="6 7">
    <name type="scientific">Pseudomassariella vexata</name>
    <dbReference type="NCBI Taxonomy" id="1141098"/>
    <lineage>
        <taxon>Eukaryota</taxon>
        <taxon>Fungi</taxon>
        <taxon>Dikarya</taxon>
        <taxon>Ascomycota</taxon>
        <taxon>Pezizomycotina</taxon>
        <taxon>Sordariomycetes</taxon>
        <taxon>Xylariomycetidae</taxon>
        <taxon>Amphisphaeriales</taxon>
        <taxon>Pseudomassariaceae</taxon>
        <taxon>Pseudomassariella</taxon>
    </lineage>
</organism>
<dbReference type="Proteomes" id="UP000193689">
    <property type="component" value="Unassembled WGS sequence"/>
</dbReference>
<keyword evidence="2" id="KW-0479">Metal-binding</keyword>
<protein>
    <recommendedName>
        <fullName evidence="8">Heme oxygenase-like protein</fullName>
    </recommendedName>
</protein>
<sequence>MSSKTADQVRPLSDSINAATRSVHTKLNKLVIYRLPLAIPLRTDDPTKYVSGLLHITPIYSTFESLWQDILDQPLPACNIISVDEHSCQVCKPSATIHHTHNVLDAPHQPTVCTRIHSLLAHLHTPGLTRTQALKEDIFSITGWPSSVIEEQLNLASEKTILSHFVTHIRREVQARPHVLLAYAWVLYMALFSGGRFIRATLSRIDASFWYSISLSPPASIMGRSSSSDSSEDDDSNLPLKFFTFDTPHDGDDLKQSFKKHLAESSARLLTPQERRDIVEEAHRIFEFMIEAVGELDAVCGTDREDIAEQPAGGLIGRVGRLLGLRTRDSVVVAKERRDWRRLVNSHDEGSGSDGENGSDSGNSDEIVPLPLPRRSADEGSDELEDKFAREHVHFERLTRPRESNHVPSMSRRA</sequence>
<evidence type="ECO:0008006" key="8">
    <source>
        <dbReference type="Google" id="ProtNLM"/>
    </source>
</evidence>
<gene>
    <name evidence="6" type="ORF">BCR38DRAFT_331135</name>
</gene>
<keyword evidence="5" id="KW-1133">Transmembrane helix</keyword>
<feature type="compositionally biased region" description="Low complexity" evidence="4">
    <location>
        <begin position="354"/>
        <end position="366"/>
    </location>
</feature>
<evidence type="ECO:0000256" key="5">
    <source>
        <dbReference type="SAM" id="Phobius"/>
    </source>
</evidence>
<dbReference type="InParanoid" id="A0A1Y2EK18"/>
<evidence type="ECO:0000256" key="3">
    <source>
        <dbReference type="ARBA" id="ARBA00023004"/>
    </source>
</evidence>
<dbReference type="InterPro" id="IPR016053">
    <property type="entry name" value="Haem_Oase-like"/>
</dbReference>
<feature type="region of interest" description="Disordered" evidence="4">
    <location>
        <begin position="344"/>
        <end position="389"/>
    </location>
</feature>
<dbReference type="EMBL" id="MCFJ01000001">
    <property type="protein sequence ID" value="ORY71857.1"/>
    <property type="molecule type" value="Genomic_DNA"/>
</dbReference>
<dbReference type="Pfam" id="PF01126">
    <property type="entry name" value="Heme_oxygenase"/>
    <property type="match status" value="1"/>
</dbReference>
<proteinExistence type="predicted"/>
<dbReference type="STRING" id="1141098.A0A1Y2EK18"/>
<dbReference type="PANTHER" id="PTHR10720:SF0">
    <property type="entry name" value="HEME OXYGENASE"/>
    <property type="match status" value="1"/>
</dbReference>
<dbReference type="SUPFAM" id="SSF48613">
    <property type="entry name" value="Heme oxygenase-like"/>
    <property type="match status" value="1"/>
</dbReference>
<dbReference type="FunCoup" id="A0A1Y2EK18">
    <property type="interactions" value="60"/>
</dbReference>
<dbReference type="AlphaFoldDB" id="A0A1Y2EK18"/>
<keyword evidence="1" id="KW-0349">Heme</keyword>
<feature type="compositionally biased region" description="Basic and acidic residues" evidence="4">
    <location>
        <begin position="395"/>
        <end position="405"/>
    </location>
</feature>
<evidence type="ECO:0000256" key="4">
    <source>
        <dbReference type="SAM" id="MobiDB-lite"/>
    </source>
</evidence>
<dbReference type="RefSeq" id="XP_040721449.1">
    <property type="nucleotide sequence ID" value="XM_040855032.1"/>
</dbReference>
<dbReference type="GeneID" id="63771244"/>
<dbReference type="Gene3D" id="1.20.910.10">
    <property type="entry name" value="Heme oxygenase-like"/>
    <property type="match status" value="1"/>
</dbReference>
<accession>A0A1Y2EK18</accession>